<keyword evidence="1" id="KW-0444">Lipid biosynthesis</keyword>
<protein>
    <submittedName>
        <fullName evidence="9">Holo-[acyl-carrier-protein] synthase</fullName>
        <ecNumber evidence="9">2.7.8.7</ecNumber>
    </submittedName>
</protein>
<name>A0A1J5RME2_9ZZZZ</name>
<dbReference type="Pfam" id="PF01648">
    <property type="entry name" value="ACPS"/>
    <property type="match status" value="1"/>
</dbReference>
<dbReference type="InterPro" id="IPR008278">
    <property type="entry name" value="4-PPantetheinyl_Trfase_dom"/>
</dbReference>
<keyword evidence="6" id="KW-0443">Lipid metabolism</keyword>
<keyword evidence="4" id="KW-0276">Fatty acid metabolism</keyword>
<dbReference type="InterPro" id="IPR037143">
    <property type="entry name" value="4-PPantetheinyl_Trfase_dom_sf"/>
</dbReference>
<evidence type="ECO:0000256" key="3">
    <source>
        <dbReference type="ARBA" id="ARBA00022723"/>
    </source>
</evidence>
<keyword evidence="3" id="KW-0479">Metal-binding</keyword>
<dbReference type="AlphaFoldDB" id="A0A1J5RME2"/>
<evidence type="ECO:0000256" key="5">
    <source>
        <dbReference type="ARBA" id="ARBA00022842"/>
    </source>
</evidence>
<dbReference type="NCBIfam" id="TIGR00516">
    <property type="entry name" value="acpS"/>
    <property type="match status" value="1"/>
</dbReference>
<accession>A0A1J5RME2</accession>
<dbReference type="EMBL" id="MLJW01000214">
    <property type="protein sequence ID" value="OIQ93135.1"/>
    <property type="molecule type" value="Genomic_DNA"/>
</dbReference>
<sequence length="139" mass="14737">MIVGLGNDLVDIRRIEKSLERFGARFLARVFTEGEQARAGARAATAQGRAAFYAKRFAAKEAAAKALGTGIGDHAWFTDLEVGSLASGQPVLSFHGRAARTLAALVPAGHRPVIHLTMSDEYPLAQAVVILSAEPRVIG</sequence>
<feature type="domain" description="4'-phosphopantetheinyl transferase" evidence="8">
    <location>
        <begin position="4"/>
        <end position="105"/>
    </location>
</feature>
<reference evidence="9" key="1">
    <citation type="submission" date="2016-10" db="EMBL/GenBank/DDBJ databases">
        <title>Sequence of Gallionella enrichment culture.</title>
        <authorList>
            <person name="Poehlein A."/>
            <person name="Muehling M."/>
            <person name="Daniel R."/>
        </authorList>
    </citation>
    <scope>NUCLEOTIDE SEQUENCE</scope>
</reference>
<evidence type="ECO:0000313" key="9">
    <source>
        <dbReference type="EMBL" id="OIQ93135.1"/>
    </source>
</evidence>
<dbReference type="SUPFAM" id="SSF56214">
    <property type="entry name" value="4'-phosphopantetheinyl transferase"/>
    <property type="match status" value="1"/>
</dbReference>
<evidence type="ECO:0000256" key="1">
    <source>
        <dbReference type="ARBA" id="ARBA00022516"/>
    </source>
</evidence>
<dbReference type="Gene3D" id="3.90.470.20">
    <property type="entry name" value="4'-phosphopantetheinyl transferase domain"/>
    <property type="match status" value="1"/>
</dbReference>
<dbReference type="EC" id="2.7.8.7" evidence="9"/>
<dbReference type="InterPro" id="IPR004568">
    <property type="entry name" value="Ppantetheine-prot_Trfase_dom"/>
</dbReference>
<keyword evidence="7" id="KW-0275">Fatty acid biosynthesis</keyword>
<evidence type="ECO:0000256" key="2">
    <source>
        <dbReference type="ARBA" id="ARBA00022679"/>
    </source>
</evidence>
<dbReference type="GO" id="GO:0008897">
    <property type="term" value="F:holo-[acyl-carrier-protein] synthase activity"/>
    <property type="evidence" value="ECO:0007669"/>
    <property type="project" value="UniProtKB-EC"/>
</dbReference>
<dbReference type="InterPro" id="IPR002582">
    <property type="entry name" value="ACPS"/>
</dbReference>
<dbReference type="GO" id="GO:0006633">
    <property type="term" value="P:fatty acid biosynthetic process"/>
    <property type="evidence" value="ECO:0007669"/>
    <property type="project" value="UniProtKB-KW"/>
</dbReference>
<proteinExistence type="inferred from homology"/>
<evidence type="ECO:0000256" key="6">
    <source>
        <dbReference type="ARBA" id="ARBA00023098"/>
    </source>
</evidence>
<dbReference type="GO" id="GO:0000287">
    <property type="term" value="F:magnesium ion binding"/>
    <property type="evidence" value="ECO:0007669"/>
    <property type="project" value="InterPro"/>
</dbReference>
<keyword evidence="5" id="KW-0460">Magnesium</keyword>
<organism evidence="9">
    <name type="scientific">mine drainage metagenome</name>
    <dbReference type="NCBI Taxonomy" id="410659"/>
    <lineage>
        <taxon>unclassified sequences</taxon>
        <taxon>metagenomes</taxon>
        <taxon>ecological metagenomes</taxon>
    </lineage>
</organism>
<dbReference type="NCBIfam" id="TIGR00556">
    <property type="entry name" value="pantethn_trn"/>
    <property type="match status" value="1"/>
</dbReference>
<evidence type="ECO:0000259" key="8">
    <source>
        <dbReference type="Pfam" id="PF01648"/>
    </source>
</evidence>
<gene>
    <name evidence="9" type="primary">acpS_8</name>
    <name evidence="9" type="ORF">GALL_249450</name>
</gene>
<dbReference type="HAMAP" id="MF_00101">
    <property type="entry name" value="AcpS"/>
    <property type="match status" value="1"/>
</dbReference>
<evidence type="ECO:0000256" key="7">
    <source>
        <dbReference type="ARBA" id="ARBA00023160"/>
    </source>
</evidence>
<keyword evidence="2 9" id="KW-0808">Transferase</keyword>
<evidence type="ECO:0000256" key="4">
    <source>
        <dbReference type="ARBA" id="ARBA00022832"/>
    </source>
</evidence>
<comment type="caution">
    <text evidence="9">The sequence shown here is derived from an EMBL/GenBank/DDBJ whole genome shotgun (WGS) entry which is preliminary data.</text>
</comment>